<dbReference type="InterPro" id="IPR001930">
    <property type="entry name" value="Peptidase_M1"/>
</dbReference>
<dbReference type="Pfam" id="PF01433">
    <property type="entry name" value="Peptidase_M1"/>
    <property type="match status" value="1"/>
</dbReference>
<evidence type="ECO:0000256" key="11">
    <source>
        <dbReference type="ARBA" id="ARBA00022729"/>
    </source>
</evidence>
<evidence type="ECO:0000256" key="25">
    <source>
        <dbReference type="RuleBase" id="RU364040"/>
    </source>
</evidence>
<dbReference type="PANTHER" id="PTHR11533:SF253">
    <property type="entry name" value="AMINOPEPTIDASE-RELATED"/>
    <property type="match status" value="1"/>
</dbReference>
<dbReference type="Gene3D" id="2.60.40.1730">
    <property type="entry name" value="tricorn interacting facor f3 domain"/>
    <property type="match status" value="1"/>
</dbReference>
<evidence type="ECO:0000256" key="21">
    <source>
        <dbReference type="PIRSR" id="PIRSR634016-1"/>
    </source>
</evidence>
<feature type="site" description="Transition state stabilizer" evidence="24">
    <location>
        <position position="419"/>
    </location>
</feature>
<dbReference type="EMBL" id="GEBQ01027921">
    <property type="protein sequence ID" value="JAT12056.1"/>
    <property type="molecule type" value="Transcribed_RNA"/>
</dbReference>
<dbReference type="EC" id="3.4.11.-" evidence="25"/>
<evidence type="ECO:0000256" key="14">
    <source>
        <dbReference type="ARBA" id="ARBA00022968"/>
    </source>
</evidence>
<keyword evidence="12 25" id="KW-0378">Hydrolase</keyword>
<dbReference type="InterPro" id="IPR042097">
    <property type="entry name" value="Aminopeptidase_N-like_N_sf"/>
</dbReference>
<feature type="domain" description="Aminopeptidase N-like N-terminal" evidence="29">
    <location>
        <begin position="34"/>
        <end position="225"/>
    </location>
</feature>
<evidence type="ECO:0000256" key="17">
    <source>
        <dbReference type="ARBA" id="ARBA00023136"/>
    </source>
</evidence>
<evidence type="ECO:0000256" key="9">
    <source>
        <dbReference type="ARBA" id="ARBA00022692"/>
    </source>
</evidence>
<comment type="cofactor">
    <cofactor evidence="23 25">
        <name>Zn(2+)</name>
        <dbReference type="ChEBI" id="CHEBI:29105"/>
    </cofactor>
    <text evidence="23 25">Binds 1 zinc ion per subunit.</text>
</comment>
<dbReference type="CDD" id="cd09601">
    <property type="entry name" value="M1_APN-Q_like"/>
    <property type="match status" value="1"/>
</dbReference>
<keyword evidence="16 25" id="KW-0482">Metalloprotease</keyword>
<keyword evidence="8 25" id="KW-0645">Protease</keyword>
<dbReference type="Pfam" id="PF11838">
    <property type="entry name" value="ERAP1_C"/>
    <property type="match status" value="1"/>
</dbReference>
<dbReference type="GO" id="GO:0006508">
    <property type="term" value="P:proteolysis"/>
    <property type="evidence" value="ECO:0007669"/>
    <property type="project" value="UniProtKB-KW"/>
</dbReference>
<accession>A0A1B6KKU8</accession>
<evidence type="ECO:0000256" key="19">
    <source>
        <dbReference type="ARBA" id="ARBA00023180"/>
    </source>
</evidence>
<evidence type="ECO:0000259" key="27">
    <source>
        <dbReference type="Pfam" id="PF01433"/>
    </source>
</evidence>
<dbReference type="InterPro" id="IPR050344">
    <property type="entry name" value="Peptidase_M1_aminopeptidases"/>
</dbReference>
<dbReference type="GO" id="GO:0005737">
    <property type="term" value="C:cytoplasm"/>
    <property type="evidence" value="ECO:0007669"/>
    <property type="project" value="TreeGrafter"/>
</dbReference>
<keyword evidence="6" id="KW-1003">Cell membrane</keyword>
<dbReference type="InterPro" id="IPR034016">
    <property type="entry name" value="M1_APN-typ"/>
</dbReference>
<dbReference type="GO" id="GO:0098552">
    <property type="term" value="C:side of membrane"/>
    <property type="evidence" value="ECO:0007669"/>
    <property type="project" value="UniProtKB-KW"/>
</dbReference>
<dbReference type="PRINTS" id="PR00756">
    <property type="entry name" value="ALADIPTASE"/>
</dbReference>
<dbReference type="FunFam" id="1.25.50.20:FF:000001">
    <property type="entry name" value="Aminopeptidase"/>
    <property type="match status" value="1"/>
</dbReference>
<dbReference type="GO" id="GO:0008270">
    <property type="term" value="F:zinc ion binding"/>
    <property type="evidence" value="ECO:0007669"/>
    <property type="project" value="UniProtKB-UniRule"/>
</dbReference>
<keyword evidence="5 25" id="KW-0031">Aminopeptidase</keyword>
<keyword evidence="15" id="KW-1133">Transmembrane helix</keyword>
<dbReference type="GO" id="GO:0070006">
    <property type="term" value="F:metalloaminopeptidase activity"/>
    <property type="evidence" value="ECO:0007669"/>
    <property type="project" value="TreeGrafter"/>
</dbReference>
<reference evidence="30" key="1">
    <citation type="submission" date="2015-11" db="EMBL/GenBank/DDBJ databases">
        <title>De novo transcriptome assembly of four potential Pierce s Disease insect vectors from Arizona vineyards.</title>
        <authorList>
            <person name="Tassone E.E."/>
        </authorList>
    </citation>
    <scope>NUCLEOTIDE SEQUENCE</scope>
</reference>
<gene>
    <name evidence="30" type="ORF">g.9456</name>
</gene>
<keyword evidence="18" id="KW-1015">Disulfide bond</keyword>
<evidence type="ECO:0000256" key="16">
    <source>
        <dbReference type="ARBA" id="ARBA00023049"/>
    </source>
</evidence>
<evidence type="ECO:0000256" key="26">
    <source>
        <dbReference type="SAM" id="SignalP"/>
    </source>
</evidence>
<dbReference type="FunFam" id="1.10.390.10:FF:000001">
    <property type="entry name" value="Aminopeptidase"/>
    <property type="match status" value="1"/>
</dbReference>
<feature type="binding site" evidence="22">
    <location>
        <position position="842"/>
    </location>
    <ligand>
        <name>substrate</name>
    </ligand>
</feature>
<evidence type="ECO:0000256" key="20">
    <source>
        <dbReference type="ARBA" id="ARBA00023288"/>
    </source>
</evidence>
<feature type="binding site" evidence="23">
    <location>
        <position position="337"/>
    </location>
    <ligand>
        <name>Zn(2+)</name>
        <dbReference type="ChEBI" id="CHEBI:29105"/>
        <note>catalytic</note>
    </ligand>
</feature>
<keyword evidence="20" id="KW-0449">Lipoprotein</keyword>
<evidence type="ECO:0000256" key="10">
    <source>
        <dbReference type="ARBA" id="ARBA00022723"/>
    </source>
</evidence>
<dbReference type="InterPro" id="IPR014782">
    <property type="entry name" value="Peptidase_M1_dom"/>
</dbReference>
<evidence type="ECO:0000256" key="2">
    <source>
        <dbReference type="ARBA" id="ARBA00004606"/>
    </source>
</evidence>
<feature type="binding site" evidence="22">
    <location>
        <position position="160"/>
    </location>
    <ligand>
        <name>substrate</name>
    </ligand>
</feature>
<sequence>MLCSLLLVVASAVCSLDAAAAAELPVYRLPSDVVPQHYNLILSTDLDQFIFNGSVDIKIECKKATDVIKVHSKSLELTDKSVTLRGIADNSLVDVSGVTLDIDNDFLVIKVKEELVPGTLYLLHIKFQGNLTDSLMGYYRSSYEDKATNATKWLAVTQFEPTDARRAFPCFDEPAMKAKFRISLGHRSKLHSVSNMLLSASTRDKERPGWVWDQYEDSVPMSTYLVAFLVSDFQSKQSHSHTNNVLFRVWARKDAIDQTKFALDCNPKFLYFFEDFFKIKFPLEKLDSVAIPDFSAGAMENWGLVTYRESCFLVDEKTTPVRDKYNIANTIAHELSHMWFGNLVTMKWWTDLWLNEGFATYVTRLAVQREFPEWNAYNFEVTSNLIYILALDALSSSHPVSVPIGHPNEICQIFDHISYSKGAFLLYMMNGFLGDTVFRKGVNKYLRQFSYQNSETDDLWSSLTKAAAGTTVLPSGQTVKSVMDSWTSQTGYPLVTVRRDRGRVFVSQKRFLAVQPKSEEQPRECWWIPLTFSTASNSNFNDTQSTHWLGCDVQELVLETGAQSSNWIVLNNKANGLYRVNYDQHSWSLLVNALHSPNFTTIHELNRVQLVLDAMSLAKLGLLEYSLAFKLLLYIRKERAYNPWRAADSSLREIEMLLWRTERFHEFKKFAGYLVSKTYKEHSDLTAVPEGFEDIKKKEMIVKLACDYQVGNCFQKADQLFKDWMSSGVNTIPKDLRSTVYCVGVKNGGQSAWNHVWNQYHTSNIANEKNVFLRALACTENNSLLTRYLTQSIDQTSGIRRQDADLVFVSVAQSTKLGYRLAQKFLVDNIQRIYDYLAPNTRSLGSYIAVLTRRMVFPEEVVEMKKFVTTNRELLKNAQMEVNQALELAESNIKWMERFYSQISKALVV</sequence>
<evidence type="ECO:0000256" key="1">
    <source>
        <dbReference type="ARBA" id="ARBA00000098"/>
    </source>
</evidence>
<dbReference type="GO" id="GO:0005886">
    <property type="term" value="C:plasma membrane"/>
    <property type="evidence" value="ECO:0007669"/>
    <property type="project" value="UniProtKB-SubCell"/>
</dbReference>
<evidence type="ECO:0000256" key="22">
    <source>
        <dbReference type="PIRSR" id="PIRSR634016-2"/>
    </source>
</evidence>
<dbReference type="GO" id="GO:0042277">
    <property type="term" value="F:peptide binding"/>
    <property type="evidence" value="ECO:0007669"/>
    <property type="project" value="TreeGrafter"/>
</dbReference>
<dbReference type="FunFam" id="2.60.40.1730:FF:000012">
    <property type="entry name" value="Aminopeptidase N"/>
    <property type="match status" value="1"/>
</dbReference>
<organism evidence="30">
    <name type="scientific">Graphocephala atropunctata</name>
    <dbReference type="NCBI Taxonomy" id="36148"/>
    <lineage>
        <taxon>Eukaryota</taxon>
        <taxon>Metazoa</taxon>
        <taxon>Ecdysozoa</taxon>
        <taxon>Arthropoda</taxon>
        <taxon>Hexapoda</taxon>
        <taxon>Insecta</taxon>
        <taxon>Pterygota</taxon>
        <taxon>Neoptera</taxon>
        <taxon>Paraneoptera</taxon>
        <taxon>Hemiptera</taxon>
        <taxon>Auchenorrhyncha</taxon>
        <taxon>Membracoidea</taxon>
        <taxon>Cicadellidae</taxon>
        <taxon>Cicadellinae</taxon>
        <taxon>Cicadellini</taxon>
        <taxon>Graphocephala</taxon>
    </lineage>
</organism>
<protein>
    <recommendedName>
        <fullName evidence="25">Aminopeptidase</fullName>
        <ecNumber evidence="25">3.4.11.-</ecNumber>
    </recommendedName>
</protein>
<feature type="binding site" evidence="22">
    <location>
        <begin position="297"/>
        <end position="301"/>
    </location>
    <ligand>
        <name>substrate</name>
    </ligand>
</feature>
<keyword evidence="9" id="KW-0812">Transmembrane</keyword>
<keyword evidence="17" id="KW-0472">Membrane</keyword>
<dbReference type="InterPro" id="IPR045357">
    <property type="entry name" value="Aminopeptidase_N-like_N"/>
</dbReference>
<dbReference type="SUPFAM" id="SSF55486">
    <property type="entry name" value="Metalloproteases ('zincins'), catalytic domain"/>
    <property type="match status" value="1"/>
</dbReference>
<feature type="signal peptide" evidence="26">
    <location>
        <begin position="1"/>
        <end position="21"/>
    </location>
</feature>
<evidence type="ECO:0000256" key="4">
    <source>
        <dbReference type="ARBA" id="ARBA00010136"/>
    </source>
</evidence>
<evidence type="ECO:0000256" key="24">
    <source>
        <dbReference type="PIRSR" id="PIRSR634016-4"/>
    </source>
</evidence>
<evidence type="ECO:0000256" key="23">
    <source>
        <dbReference type="PIRSR" id="PIRSR634016-3"/>
    </source>
</evidence>
<evidence type="ECO:0000256" key="7">
    <source>
        <dbReference type="ARBA" id="ARBA00022622"/>
    </source>
</evidence>
<feature type="binding site" evidence="23">
    <location>
        <position position="333"/>
    </location>
    <ligand>
        <name>Zn(2+)</name>
        <dbReference type="ChEBI" id="CHEBI:29105"/>
        <note>catalytic</note>
    </ligand>
</feature>
<dbReference type="GO" id="GO:0043171">
    <property type="term" value="P:peptide catabolic process"/>
    <property type="evidence" value="ECO:0007669"/>
    <property type="project" value="TreeGrafter"/>
</dbReference>
<evidence type="ECO:0000256" key="18">
    <source>
        <dbReference type="ARBA" id="ARBA00023157"/>
    </source>
</evidence>
<evidence type="ECO:0000259" key="29">
    <source>
        <dbReference type="Pfam" id="PF17900"/>
    </source>
</evidence>
<comment type="subcellular location">
    <subcellularLocation>
        <location evidence="3">Cell membrane</location>
        <topology evidence="3">Lipid-anchor</topology>
        <topology evidence="3">GPI-anchor</topology>
    </subcellularLocation>
    <subcellularLocation>
        <location evidence="2">Membrane</location>
        <topology evidence="2">Single-pass type II membrane protein</topology>
    </subcellularLocation>
</comment>
<feature type="domain" description="ERAP1-like C-terminal" evidence="28">
    <location>
        <begin position="567"/>
        <end position="888"/>
    </location>
</feature>
<evidence type="ECO:0000313" key="30">
    <source>
        <dbReference type="EMBL" id="JAT12056.1"/>
    </source>
</evidence>
<dbReference type="GO" id="GO:0005615">
    <property type="term" value="C:extracellular space"/>
    <property type="evidence" value="ECO:0007669"/>
    <property type="project" value="TreeGrafter"/>
</dbReference>
<keyword evidence="14" id="KW-0735">Signal-anchor</keyword>
<keyword evidence="13 23" id="KW-0862">Zinc</keyword>
<evidence type="ECO:0000256" key="3">
    <source>
        <dbReference type="ARBA" id="ARBA00004609"/>
    </source>
</evidence>
<evidence type="ECO:0000259" key="28">
    <source>
        <dbReference type="Pfam" id="PF11838"/>
    </source>
</evidence>
<evidence type="ECO:0000256" key="15">
    <source>
        <dbReference type="ARBA" id="ARBA00022989"/>
    </source>
</evidence>
<comment type="similarity">
    <text evidence="4 25">Belongs to the peptidase M1 family.</text>
</comment>
<keyword evidence="11 26" id="KW-0732">Signal</keyword>
<dbReference type="AlphaFoldDB" id="A0A1B6KKU8"/>
<dbReference type="Gene3D" id="1.25.50.20">
    <property type="match status" value="1"/>
</dbReference>
<dbReference type="Gene3D" id="1.10.390.10">
    <property type="entry name" value="Neutral Protease Domain 2"/>
    <property type="match status" value="1"/>
</dbReference>
<evidence type="ECO:0000256" key="8">
    <source>
        <dbReference type="ARBA" id="ARBA00022670"/>
    </source>
</evidence>
<keyword evidence="10 23" id="KW-0479">Metal-binding</keyword>
<evidence type="ECO:0000256" key="13">
    <source>
        <dbReference type="ARBA" id="ARBA00022833"/>
    </source>
</evidence>
<comment type="catalytic activity">
    <reaction evidence="1">
        <text>Release of an N-terminal amino acid, Xaa-|-Yaa- from a peptide, amide or arylamide. Xaa is preferably Ala, but may be most amino acids including Pro (slow action). When a terminal hydrophobic residue is followed by a prolyl residue, the two may be released as an intact Xaa-Pro dipeptide.</text>
        <dbReference type="EC" id="3.4.11.2"/>
    </reaction>
</comment>
<dbReference type="InterPro" id="IPR024571">
    <property type="entry name" value="ERAP1-like_C_dom"/>
</dbReference>
<keyword evidence="7" id="KW-0336">GPI-anchor</keyword>
<dbReference type="InterPro" id="IPR027268">
    <property type="entry name" value="Peptidase_M4/M1_CTD_sf"/>
</dbReference>
<dbReference type="FunFam" id="2.60.40.1910:FF:000008">
    <property type="entry name" value="Aminopeptidase"/>
    <property type="match status" value="1"/>
</dbReference>
<dbReference type="SUPFAM" id="SSF63737">
    <property type="entry name" value="Leukotriene A4 hydrolase N-terminal domain"/>
    <property type="match status" value="1"/>
</dbReference>
<evidence type="ECO:0000256" key="12">
    <source>
        <dbReference type="ARBA" id="ARBA00022801"/>
    </source>
</evidence>
<dbReference type="GO" id="GO:0016285">
    <property type="term" value="F:alanyl aminopeptidase activity"/>
    <property type="evidence" value="ECO:0007669"/>
    <property type="project" value="UniProtKB-EC"/>
</dbReference>
<dbReference type="PANTHER" id="PTHR11533">
    <property type="entry name" value="PROTEASE M1 ZINC METALLOPROTEASE"/>
    <property type="match status" value="1"/>
</dbReference>
<dbReference type="Pfam" id="PF17900">
    <property type="entry name" value="Peptidase_M1_N"/>
    <property type="match status" value="1"/>
</dbReference>
<evidence type="ECO:0000256" key="6">
    <source>
        <dbReference type="ARBA" id="ARBA00022475"/>
    </source>
</evidence>
<evidence type="ECO:0000256" key="5">
    <source>
        <dbReference type="ARBA" id="ARBA00022438"/>
    </source>
</evidence>
<feature type="domain" description="Peptidase M1 membrane alanine aminopeptidase" evidence="27">
    <location>
        <begin position="261"/>
        <end position="486"/>
    </location>
</feature>
<feature type="binding site" evidence="23">
    <location>
        <position position="356"/>
    </location>
    <ligand>
        <name>Zn(2+)</name>
        <dbReference type="ChEBI" id="CHEBI:29105"/>
        <note>catalytic</note>
    </ligand>
</feature>
<feature type="active site" description="Proton acceptor" evidence="21">
    <location>
        <position position="334"/>
    </location>
</feature>
<keyword evidence="19" id="KW-0325">Glycoprotein</keyword>
<name>A0A1B6KKU8_9HEMI</name>
<proteinExistence type="inferred from homology"/>
<feature type="chain" id="PRO_5008586681" description="Aminopeptidase" evidence="26">
    <location>
        <begin position="22"/>
        <end position="909"/>
    </location>
</feature>
<dbReference type="Gene3D" id="2.60.40.1910">
    <property type="match status" value="1"/>
</dbReference>